<feature type="transmembrane region" description="Helical" evidence="12">
    <location>
        <begin position="74"/>
        <end position="98"/>
    </location>
</feature>
<keyword evidence="10" id="KW-0675">Receptor</keyword>
<feature type="transmembrane region" description="Helical" evidence="12">
    <location>
        <begin position="161"/>
        <end position="186"/>
    </location>
</feature>
<keyword evidence="2" id="KW-0600">Photoreceptor protein</keyword>
<keyword evidence="6 12" id="KW-1133">Transmembrane helix</keyword>
<evidence type="ECO:0000256" key="1">
    <source>
        <dbReference type="ARBA" id="ARBA00004141"/>
    </source>
</evidence>
<dbReference type="GeneID" id="124811859"/>
<keyword evidence="11" id="KW-0807">Transducer</keyword>
<feature type="transmembrane region" description="Helical" evidence="12">
    <location>
        <begin position="34"/>
        <end position="54"/>
    </location>
</feature>
<feature type="transmembrane region" description="Helical" evidence="12">
    <location>
        <begin position="119"/>
        <end position="141"/>
    </location>
</feature>
<name>A0ABM4BAJ3_HYDVU</name>
<evidence type="ECO:0000256" key="12">
    <source>
        <dbReference type="SAM" id="Phobius"/>
    </source>
</evidence>
<organism evidence="14 15">
    <name type="scientific">Hydra vulgaris</name>
    <name type="common">Hydra</name>
    <name type="synonym">Hydra attenuata</name>
    <dbReference type="NCBI Taxonomy" id="6087"/>
    <lineage>
        <taxon>Eukaryota</taxon>
        <taxon>Metazoa</taxon>
        <taxon>Cnidaria</taxon>
        <taxon>Hydrozoa</taxon>
        <taxon>Hydroidolina</taxon>
        <taxon>Anthoathecata</taxon>
        <taxon>Aplanulata</taxon>
        <taxon>Hydridae</taxon>
        <taxon>Hydra</taxon>
    </lineage>
</organism>
<keyword evidence="8" id="KW-0297">G-protein coupled receptor</keyword>
<dbReference type="PROSITE" id="PS00238">
    <property type="entry name" value="OPSIN"/>
    <property type="match status" value="1"/>
</dbReference>
<dbReference type="InterPro" id="IPR000276">
    <property type="entry name" value="GPCR_Rhodpsn"/>
</dbReference>
<dbReference type="PROSITE" id="PS50262">
    <property type="entry name" value="G_PROTEIN_RECEP_F1_2"/>
    <property type="match status" value="1"/>
</dbReference>
<evidence type="ECO:0000313" key="14">
    <source>
        <dbReference type="Proteomes" id="UP001652625"/>
    </source>
</evidence>
<evidence type="ECO:0000259" key="13">
    <source>
        <dbReference type="PROSITE" id="PS50262"/>
    </source>
</evidence>
<sequence>MDPVKITLVIIITIAIFTNTISLYFLYKKRKSNYVILCINLSFADLLQSIAGYIPALFLDSNLQKATTLCKLTAFFVAFPSFSAIAMLTGMALSRMVLLSSCFSSNLINYKKLFIKIGIFSWIYGLFWAFLPLVGFSSYTVEGTRSRCSMNFSPKTIIEKAYLILIFAFGFCIPVIIIITSCLFTAHVIVTKYNYFYVTYGKENVETKLFKEKEKKAISSFLLMVMSFIVCWTPYATIGCFNAFTSIKTPNWLLHVAAFFAKLSALVNPVIYYWKDGLFKKRSAHKKSFTKSLLIIKSGINKKVEHIF</sequence>
<reference evidence="15" key="2">
    <citation type="submission" date="2025-08" db="UniProtKB">
        <authorList>
            <consortium name="RefSeq"/>
        </authorList>
    </citation>
    <scope>IDENTIFICATION</scope>
</reference>
<evidence type="ECO:0000256" key="8">
    <source>
        <dbReference type="ARBA" id="ARBA00023040"/>
    </source>
</evidence>
<keyword evidence="7" id="KW-0157">Chromophore</keyword>
<protein>
    <submittedName>
        <fullName evidence="15">Melanopsin-B</fullName>
    </submittedName>
</protein>
<dbReference type="InterPro" id="IPR017452">
    <property type="entry name" value="GPCR_Rhodpsn_7TM"/>
</dbReference>
<feature type="transmembrane region" description="Helical" evidence="12">
    <location>
        <begin position="6"/>
        <end position="27"/>
    </location>
</feature>
<evidence type="ECO:0000256" key="3">
    <source>
        <dbReference type="ARBA" id="ARBA00022606"/>
    </source>
</evidence>
<dbReference type="RefSeq" id="XP_065645935.1">
    <property type="nucleotide sequence ID" value="XM_065789863.1"/>
</dbReference>
<evidence type="ECO:0000256" key="11">
    <source>
        <dbReference type="ARBA" id="ARBA00023224"/>
    </source>
</evidence>
<evidence type="ECO:0000313" key="15">
    <source>
        <dbReference type="RefSeq" id="XP_065645935.1"/>
    </source>
</evidence>
<evidence type="ECO:0000256" key="7">
    <source>
        <dbReference type="ARBA" id="ARBA00022991"/>
    </source>
</evidence>
<dbReference type="Gene3D" id="1.20.1070.10">
    <property type="entry name" value="Rhodopsin 7-helix transmembrane proteins"/>
    <property type="match status" value="1"/>
</dbReference>
<dbReference type="InterPro" id="IPR050125">
    <property type="entry name" value="GPCR_opsins"/>
</dbReference>
<dbReference type="Pfam" id="PF00001">
    <property type="entry name" value="7tm_1"/>
    <property type="match status" value="1"/>
</dbReference>
<keyword evidence="9 12" id="KW-0472">Membrane</keyword>
<keyword evidence="3" id="KW-0716">Sensory transduction</keyword>
<gene>
    <name evidence="15" type="primary">LOC124811859</name>
</gene>
<reference evidence="14" key="1">
    <citation type="submission" date="2025-05" db="UniProtKB">
        <authorList>
            <consortium name="RefSeq"/>
        </authorList>
    </citation>
    <scope>NUCLEOTIDE SEQUENCE [LARGE SCALE GENOMIC DNA]</scope>
</reference>
<dbReference type="SUPFAM" id="SSF81321">
    <property type="entry name" value="Family A G protein-coupled receptor-like"/>
    <property type="match status" value="1"/>
</dbReference>
<evidence type="ECO:0000256" key="9">
    <source>
        <dbReference type="ARBA" id="ARBA00023136"/>
    </source>
</evidence>
<dbReference type="PRINTS" id="PR00237">
    <property type="entry name" value="GPCRRHODOPSN"/>
</dbReference>
<accession>A0ABM4BAJ3</accession>
<keyword evidence="5" id="KW-0681">Retinal protein</keyword>
<feature type="transmembrane region" description="Helical" evidence="12">
    <location>
        <begin position="221"/>
        <end position="246"/>
    </location>
</feature>
<keyword evidence="14" id="KW-1185">Reference proteome</keyword>
<feature type="domain" description="G-protein coupled receptors family 1 profile" evidence="13">
    <location>
        <begin position="9"/>
        <end position="272"/>
    </location>
</feature>
<comment type="subcellular location">
    <subcellularLocation>
        <location evidence="1">Membrane</location>
        <topology evidence="1">Multi-pass membrane protein</topology>
    </subcellularLocation>
</comment>
<dbReference type="Proteomes" id="UP001652625">
    <property type="component" value="Chromosome 02"/>
</dbReference>
<keyword evidence="4 12" id="KW-0812">Transmembrane</keyword>
<proteinExistence type="predicted"/>
<evidence type="ECO:0000256" key="10">
    <source>
        <dbReference type="ARBA" id="ARBA00023170"/>
    </source>
</evidence>
<evidence type="ECO:0000256" key="6">
    <source>
        <dbReference type="ARBA" id="ARBA00022989"/>
    </source>
</evidence>
<evidence type="ECO:0000256" key="5">
    <source>
        <dbReference type="ARBA" id="ARBA00022925"/>
    </source>
</evidence>
<feature type="transmembrane region" description="Helical" evidence="12">
    <location>
        <begin position="252"/>
        <end position="274"/>
    </location>
</feature>
<dbReference type="PANTHER" id="PTHR24240">
    <property type="entry name" value="OPSIN"/>
    <property type="match status" value="1"/>
</dbReference>
<evidence type="ECO:0000256" key="4">
    <source>
        <dbReference type="ARBA" id="ARBA00022692"/>
    </source>
</evidence>
<dbReference type="InterPro" id="IPR027430">
    <property type="entry name" value="Retinal_BS"/>
</dbReference>
<evidence type="ECO:0000256" key="2">
    <source>
        <dbReference type="ARBA" id="ARBA00022543"/>
    </source>
</evidence>